<dbReference type="InterPro" id="IPR037185">
    <property type="entry name" value="EmrE-like"/>
</dbReference>
<reference evidence="9 10" key="1">
    <citation type="submission" date="2018-10" db="EMBL/GenBank/DDBJ databases">
        <title>Draft genome sequence of Weissella viridescens UCO-SMC3.</title>
        <authorList>
            <person name="Garcia-Cancino A."/>
            <person name="Espinoza-Monje M."/>
            <person name="Albarracin L."/>
            <person name="Garcia-Castillo V."/>
            <person name="Campos-Martin J."/>
            <person name="Nakano Y."/>
            <person name="Guitierrez-Zamorano C."/>
            <person name="Ikeda-Ohtsubo W."/>
            <person name="Morita H."/>
            <person name="Kitazawa H."/>
            <person name="Villena J."/>
        </authorList>
    </citation>
    <scope>NUCLEOTIDE SEQUENCE [LARGE SCALE GENOMIC DNA]</scope>
    <source>
        <strain evidence="9 10">UCO-SMC3</strain>
    </source>
</reference>
<feature type="transmembrane region" description="Helical" evidence="8">
    <location>
        <begin position="35"/>
        <end position="54"/>
    </location>
</feature>
<dbReference type="Proteomes" id="UP000275836">
    <property type="component" value="Unassembled WGS sequence"/>
</dbReference>
<evidence type="ECO:0000256" key="2">
    <source>
        <dbReference type="ARBA" id="ARBA00006117"/>
    </source>
</evidence>
<dbReference type="PANTHER" id="PTHR16119">
    <property type="entry name" value="TRANSMEMBRANE PROTEIN 144"/>
    <property type="match status" value="1"/>
</dbReference>
<dbReference type="InterPro" id="IPR010651">
    <property type="entry name" value="Sugar_transport"/>
</dbReference>
<evidence type="ECO:0000256" key="5">
    <source>
        <dbReference type="ARBA" id="ARBA00022692"/>
    </source>
</evidence>
<evidence type="ECO:0000256" key="4">
    <source>
        <dbReference type="ARBA" id="ARBA00022597"/>
    </source>
</evidence>
<proteinExistence type="inferred from homology"/>
<name>A0A3P2RCQ4_WEIVI</name>
<dbReference type="SUPFAM" id="SSF103481">
    <property type="entry name" value="Multidrug resistance efflux transporter EmrE"/>
    <property type="match status" value="2"/>
</dbReference>
<dbReference type="OrthoDB" id="1452595at2"/>
<gene>
    <name evidence="9" type="ORF">D3P96_07155</name>
</gene>
<evidence type="ECO:0000256" key="1">
    <source>
        <dbReference type="ARBA" id="ARBA00004651"/>
    </source>
</evidence>
<evidence type="ECO:0000256" key="3">
    <source>
        <dbReference type="ARBA" id="ARBA00022448"/>
    </source>
</evidence>
<dbReference type="Pfam" id="PF06800">
    <property type="entry name" value="Sugar_transport"/>
    <property type="match status" value="1"/>
</dbReference>
<feature type="transmembrane region" description="Helical" evidence="8">
    <location>
        <begin position="163"/>
        <end position="183"/>
    </location>
</feature>
<evidence type="ECO:0000256" key="6">
    <source>
        <dbReference type="ARBA" id="ARBA00022989"/>
    </source>
</evidence>
<evidence type="ECO:0000256" key="7">
    <source>
        <dbReference type="ARBA" id="ARBA00023136"/>
    </source>
</evidence>
<feature type="transmembrane region" description="Helical" evidence="8">
    <location>
        <begin position="66"/>
        <end position="88"/>
    </location>
</feature>
<evidence type="ECO:0000313" key="10">
    <source>
        <dbReference type="Proteomes" id="UP000275836"/>
    </source>
</evidence>
<evidence type="ECO:0000256" key="8">
    <source>
        <dbReference type="SAM" id="Phobius"/>
    </source>
</evidence>
<keyword evidence="6 8" id="KW-1133">Transmembrane helix</keyword>
<dbReference type="GO" id="GO:0005886">
    <property type="term" value="C:plasma membrane"/>
    <property type="evidence" value="ECO:0007669"/>
    <property type="project" value="UniProtKB-SubCell"/>
</dbReference>
<dbReference type="GO" id="GO:0015144">
    <property type="term" value="F:carbohydrate transmembrane transporter activity"/>
    <property type="evidence" value="ECO:0007669"/>
    <property type="project" value="InterPro"/>
</dbReference>
<feature type="transmembrane region" description="Helical" evidence="8">
    <location>
        <begin position="240"/>
        <end position="261"/>
    </location>
</feature>
<dbReference type="EMBL" id="RHGY01000008">
    <property type="protein sequence ID" value="RRG17546.1"/>
    <property type="molecule type" value="Genomic_DNA"/>
</dbReference>
<comment type="similarity">
    <text evidence="2">Belongs to the GRP transporter (TC 2.A.7.5) family.</text>
</comment>
<feature type="transmembrane region" description="Helical" evidence="8">
    <location>
        <begin position="267"/>
        <end position="289"/>
    </location>
</feature>
<keyword evidence="4 9" id="KW-0762">Sugar transport</keyword>
<accession>A0A3P2RCQ4</accession>
<dbReference type="CDD" id="cd23110">
    <property type="entry name" value="GRP"/>
    <property type="match status" value="1"/>
</dbReference>
<keyword evidence="7 8" id="KW-0472">Membrane</keyword>
<evidence type="ECO:0000313" key="9">
    <source>
        <dbReference type="EMBL" id="RRG17546.1"/>
    </source>
</evidence>
<feature type="transmembrane region" description="Helical" evidence="8">
    <location>
        <begin position="298"/>
        <end position="318"/>
    </location>
</feature>
<feature type="transmembrane region" description="Helical" evidence="8">
    <location>
        <begin position="124"/>
        <end position="142"/>
    </location>
</feature>
<organism evidence="9 10">
    <name type="scientific">Weissella viridescens</name>
    <name type="common">Lactobacillus viridescens</name>
    <dbReference type="NCBI Taxonomy" id="1629"/>
    <lineage>
        <taxon>Bacteria</taxon>
        <taxon>Bacillati</taxon>
        <taxon>Bacillota</taxon>
        <taxon>Bacilli</taxon>
        <taxon>Lactobacillales</taxon>
        <taxon>Lactobacillaceae</taxon>
        <taxon>Weissella</taxon>
    </lineage>
</organism>
<dbReference type="PANTHER" id="PTHR16119:SF17">
    <property type="entry name" value="TRANSMEMBRANE PROTEIN 144"/>
    <property type="match status" value="1"/>
</dbReference>
<sequence length="322" mass="33564">MIMAILIALIPALAWGSTGIITTKMGGSAAQGTLGMTLGALIFGLSTLLFYVIPTAGLDFAFNPRIWIVGFVSGLFWAIGTAGQFVAFKKLGVSVGNPVSTASQIALNALMAASVLGEWTNGKMWFFGLLAIIAVVIGAVLTSLPDPNSKAAPNPEADPKGGYIAIAISSLGFMMYFVFPNLLNKFGFISDAVHGAPRGSGLHYMTAIVGPQSIGQVIGALIIVVFVMHQGKTMWQPATFRNILTGLVWGVGNIAMFISAANPQIGQATAATLSQLGIIVGTFGGIYILHEKKTSRQMLYISIGTILVVVGAVIISNLSSLA</sequence>
<protein>
    <submittedName>
        <fullName evidence="9">Glucose transporter</fullName>
    </submittedName>
</protein>
<keyword evidence="5 8" id="KW-0812">Transmembrane</keyword>
<feature type="transmembrane region" description="Helical" evidence="8">
    <location>
        <begin position="203"/>
        <end position="228"/>
    </location>
</feature>
<comment type="caution">
    <text evidence="9">The sequence shown here is derived from an EMBL/GenBank/DDBJ whole genome shotgun (WGS) entry which is preliminary data.</text>
</comment>
<comment type="subcellular location">
    <subcellularLocation>
        <location evidence="1">Cell membrane</location>
        <topology evidence="1">Multi-pass membrane protein</topology>
    </subcellularLocation>
</comment>
<dbReference type="AlphaFoldDB" id="A0A3P2RCQ4"/>
<keyword evidence="3" id="KW-0813">Transport</keyword>